<dbReference type="InterPro" id="IPR006311">
    <property type="entry name" value="TAT_signal"/>
</dbReference>
<dbReference type="PANTHER" id="PTHR23421">
    <property type="entry name" value="BETA-GALACTOSIDASE RELATED"/>
    <property type="match status" value="1"/>
</dbReference>
<dbReference type="Pfam" id="PF21317">
    <property type="entry name" value="BetaGal_ABD_1"/>
    <property type="match status" value="1"/>
</dbReference>
<dbReference type="Pfam" id="PF01301">
    <property type="entry name" value="Glyco_hydro_35"/>
    <property type="match status" value="1"/>
</dbReference>
<dbReference type="InterPro" id="IPR031330">
    <property type="entry name" value="Gly_Hdrlase_35_cat"/>
</dbReference>
<dbReference type="InterPro" id="IPR048912">
    <property type="entry name" value="BetaGal1-like_ABD1"/>
</dbReference>
<dbReference type="PROSITE" id="PS01182">
    <property type="entry name" value="GLYCOSYL_HYDROL_F35"/>
    <property type="match status" value="1"/>
</dbReference>
<gene>
    <name evidence="9" type="ORF">BC739_003375</name>
</gene>
<dbReference type="InterPro" id="IPR026283">
    <property type="entry name" value="B-gal_1-like"/>
</dbReference>
<evidence type="ECO:0000256" key="2">
    <source>
        <dbReference type="ARBA" id="ARBA00022801"/>
    </source>
</evidence>
<comment type="caution">
    <text evidence="9">The sequence shown here is derived from an EMBL/GenBank/DDBJ whole genome shotgun (WGS) entry which is preliminary data.</text>
</comment>
<accession>A0ABR6BH12</accession>
<protein>
    <recommendedName>
        <fullName evidence="4">Beta-galactosidase</fullName>
        <ecNumber evidence="4">3.2.1.23</ecNumber>
    </recommendedName>
</protein>
<comment type="similarity">
    <text evidence="1 5">Belongs to the glycosyl hydrolase 35 family.</text>
</comment>
<dbReference type="InterPro" id="IPR017853">
    <property type="entry name" value="GH"/>
</dbReference>
<evidence type="ECO:0000256" key="5">
    <source>
        <dbReference type="RuleBase" id="RU003679"/>
    </source>
</evidence>
<dbReference type="SUPFAM" id="SSF51445">
    <property type="entry name" value="(Trans)glycosidases"/>
    <property type="match status" value="1"/>
</dbReference>
<dbReference type="Gene3D" id="2.60.120.260">
    <property type="entry name" value="Galactose-binding domain-like"/>
    <property type="match status" value="2"/>
</dbReference>
<dbReference type="InterPro" id="IPR019801">
    <property type="entry name" value="Glyco_hydro_35_CS"/>
</dbReference>
<comment type="catalytic activity">
    <reaction evidence="4">
        <text>Hydrolysis of terminal non-reducing beta-D-galactose residues in beta-D-galactosides.</text>
        <dbReference type="EC" id="3.2.1.23"/>
    </reaction>
</comment>
<proteinExistence type="inferred from homology"/>
<keyword evidence="2 4" id="KW-0378">Hydrolase</keyword>
<evidence type="ECO:0000313" key="9">
    <source>
        <dbReference type="EMBL" id="MBA8926176.1"/>
    </source>
</evidence>
<dbReference type="Gene3D" id="3.20.20.80">
    <property type="entry name" value="Glycosidases"/>
    <property type="match status" value="1"/>
</dbReference>
<evidence type="ECO:0000256" key="4">
    <source>
        <dbReference type="RuleBase" id="RU000675"/>
    </source>
</evidence>
<sequence length="610" mass="66535">MNAISRRGFLGSIAAGGAAAMLPRTVLAQAGSTRGLTVHGDQFLLDGKPFQIISGAIHYFRIHPDQWRDRLSRLRALGLNTVETYVAWNFHEGHEFTGWRDLRRFITTAGELGLKVVVRPGPYICAEWDFGGFPARLLADRDLHLRCSDPAYTKEVDAWFGRLLPQLVPLQATRGGPVIAVQVENEYGSFGNDQDHLRHLADLLRGHGIDSLLFCSNGTADYMLRGGTLPGVLSTANFDGDPTGPLADLRRFQPQGPLWCTEYWDGWFDHWGEHHHTTDPANTTAMVDKMLAAGASVNLYMAAGGTNFEWYAGANYDEGHASYQPTVTSYDYDSPVSESGELTAKFTALRSVIGKYAPLPTGPLPVAPQRLSPQSFHTNGSAGLLDSLDRLSRPARRAAPVPMEDLGQSFGLVHYRARVQGPRSTATLRVTGLADRALVFLDGKPVGVLDRNTPKQGVAVTIGGSSAVLDLLVDTGGRVNFGQQLADRKGISGPVMLGGQALYGWEIRPLPLDDLDHLRFSTGAAPTGPAFHRASVHVDSPADGFLALPGWQKGLVWLNGFLLGRYWEVGPQRTLYAPAPLWRKGSNEVLVLELHRPGDHLELRDHPDLG</sequence>
<dbReference type="PROSITE" id="PS51318">
    <property type="entry name" value="TAT"/>
    <property type="match status" value="1"/>
</dbReference>
<keyword evidence="10" id="KW-1185">Reference proteome</keyword>
<dbReference type="InterPro" id="IPR001944">
    <property type="entry name" value="Glycoside_Hdrlase_35"/>
</dbReference>
<evidence type="ECO:0000259" key="8">
    <source>
        <dbReference type="Pfam" id="PF21467"/>
    </source>
</evidence>
<dbReference type="RefSeq" id="WP_318296290.1">
    <property type="nucleotide sequence ID" value="NZ_BAAABQ010000009.1"/>
</dbReference>
<dbReference type="Proteomes" id="UP000517916">
    <property type="component" value="Unassembled WGS sequence"/>
</dbReference>
<name>A0ABR6BH12_9PSEU</name>
<organism evidence="9 10">
    <name type="scientific">Kutzneria viridogrisea</name>
    <dbReference type="NCBI Taxonomy" id="47990"/>
    <lineage>
        <taxon>Bacteria</taxon>
        <taxon>Bacillati</taxon>
        <taxon>Actinomycetota</taxon>
        <taxon>Actinomycetes</taxon>
        <taxon>Pseudonocardiales</taxon>
        <taxon>Pseudonocardiaceae</taxon>
        <taxon>Kutzneria</taxon>
    </lineage>
</organism>
<dbReference type="InterPro" id="IPR048913">
    <property type="entry name" value="BetaGal_gal-bd"/>
</dbReference>
<evidence type="ECO:0000259" key="6">
    <source>
        <dbReference type="Pfam" id="PF01301"/>
    </source>
</evidence>
<dbReference type="GO" id="GO:0004565">
    <property type="term" value="F:beta-galactosidase activity"/>
    <property type="evidence" value="ECO:0007669"/>
    <property type="project" value="UniProtKB-EC"/>
</dbReference>
<evidence type="ECO:0000256" key="1">
    <source>
        <dbReference type="ARBA" id="ARBA00009809"/>
    </source>
</evidence>
<dbReference type="EMBL" id="JACJID010000002">
    <property type="protein sequence ID" value="MBA8926176.1"/>
    <property type="molecule type" value="Genomic_DNA"/>
</dbReference>
<evidence type="ECO:0000259" key="7">
    <source>
        <dbReference type="Pfam" id="PF21317"/>
    </source>
</evidence>
<reference evidence="9 10" key="1">
    <citation type="submission" date="2020-08" db="EMBL/GenBank/DDBJ databases">
        <title>Genomic Encyclopedia of Archaeal and Bacterial Type Strains, Phase II (KMG-II): from individual species to whole genera.</title>
        <authorList>
            <person name="Goeker M."/>
        </authorList>
    </citation>
    <scope>NUCLEOTIDE SEQUENCE [LARGE SCALE GENOMIC DNA]</scope>
    <source>
        <strain evidence="9 10">DSM 43850</strain>
    </source>
</reference>
<feature type="domain" description="Beta-galactosidase 1-like first all-beta" evidence="7">
    <location>
        <begin position="400"/>
        <end position="510"/>
    </location>
</feature>
<evidence type="ECO:0000313" key="10">
    <source>
        <dbReference type="Proteomes" id="UP000517916"/>
    </source>
</evidence>
<feature type="domain" description="Beta-galactosidase galactose-binding" evidence="8">
    <location>
        <begin position="529"/>
        <end position="587"/>
    </location>
</feature>
<dbReference type="InterPro" id="IPR008979">
    <property type="entry name" value="Galactose-bd-like_sf"/>
</dbReference>
<feature type="domain" description="Glycoside hydrolase 35 catalytic" evidence="6">
    <location>
        <begin position="42"/>
        <end position="355"/>
    </location>
</feature>
<dbReference type="PIRSF" id="PIRSF006336">
    <property type="entry name" value="B-gal"/>
    <property type="match status" value="1"/>
</dbReference>
<dbReference type="EC" id="3.2.1.23" evidence="4"/>
<keyword evidence="3 4" id="KW-0326">Glycosidase</keyword>
<dbReference type="PRINTS" id="PR00742">
    <property type="entry name" value="GLHYDRLASE35"/>
</dbReference>
<dbReference type="SUPFAM" id="SSF49785">
    <property type="entry name" value="Galactose-binding domain-like"/>
    <property type="match status" value="1"/>
</dbReference>
<evidence type="ECO:0000256" key="3">
    <source>
        <dbReference type="ARBA" id="ARBA00023295"/>
    </source>
</evidence>
<dbReference type="Pfam" id="PF21467">
    <property type="entry name" value="BetaGal_gal-bd"/>
    <property type="match status" value="1"/>
</dbReference>